<dbReference type="GO" id="GO:0005829">
    <property type="term" value="C:cytosol"/>
    <property type="evidence" value="ECO:0007669"/>
    <property type="project" value="UniProtKB-SubCell"/>
</dbReference>
<evidence type="ECO:0000256" key="3">
    <source>
        <dbReference type="ARBA" id="ARBA00016464"/>
    </source>
</evidence>
<organism evidence="11 12">
    <name type="scientific">Mugilogobius chulae</name>
    <name type="common">yellowstripe goby</name>
    <dbReference type="NCBI Taxonomy" id="88201"/>
    <lineage>
        <taxon>Eukaryota</taxon>
        <taxon>Metazoa</taxon>
        <taxon>Chordata</taxon>
        <taxon>Craniata</taxon>
        <taxon>Vertebrata</taxon>
        <taxon>Euteleostomi</taxon>
        <taxon>Actinopterygii</taxon>
        <taxon>Neopterygii</taxon>
        <taxon>Teleostei</taxon>
        <taxon>Neoteleostei</taxon>
        <taxon>Acanthomorphata</taxon>
        <taxon>Gobiaria</taxon>
        <taxon>Gobiiformes</taxon>
        <taxon>Gobioidei</taxon>
        <taxon>Gobiidae</taxon>
        <taxon>Gobionellinae</taxon>
        <taxon>Mugilogobius</taxon>
    </lineage>
</organism>
<keyword evidence="12" id="KW-1185">Reference proteome</keyword>
<sequence>MGPQVGPQRKKGRESLNNGRFDSNKSATIDCSKNYLLSAKVSTTWTRSQGPFTRAQRRQSKPNTRNMRRLDLVRKLKFMCGCYAEKSKCSTTPRQCAPKSRRRNKPSKKTEGIKKHSNLRRNRTYKGRTTKSCGEFGKGRSFTKVSRVAARGRTSAATRRLTRFGEYIHLFPFESANSKGSVKQVAISGCRSTEGKLHQDSKSFVLQGGFYPRVTLCDIGPICVECKHKCSFVLPDNVKSKRVHCFTKEMRARFRFEPGCLSQEKHSFNERHRDLNNGRVPNLDSEKCLSQLTNPREQNEDATHSVTLSSHHALDESCGSASCSPELILTANINGMQKKCMDYNQNILGKDPWADNLNFREKAEDSHLKNSFTNTLEFVASVDYQSDSSAQSYSPVHVVGESRDEQLININGSTLDNAEDLESLTCQRVRVYSGKTTVSCARTYLTWPFLTRKKSLDSAGNKHPQLVPKEKSKVAENVVGVSLDITQNKNSLYSSCSSQQSVLMLPGKQNSFCTDLDSWLSGKKTFEQMPCPNNDSGRSTPSGLTETAPSTFVESFTDANSHLSSVSSSPSLTISTPNVFRITLPQVVNLDSLDSNNSCESSLLLPQDMEVSMDETSRCSPPKLEPYFKTSPLIHSFTNAFKNKPLESHEKYVDSDILLPPLLSPLNSPMKHIACATSLKFKTQNRDLHSHTVLLEDHISGICDVSNKNHAYSWQQKETFTNNNDVSKFVESPNKEVKHQFLAANTSPPAALTDLSSSPSSVENEELQSSGEYCTDQESCASEKSVCEEPEEELDKPEVLDEIEAYEQDILIVDVLQDDHDLFEKLPQKSLLKLGPNRTSDNMETGRRKIVKIMPPVSEPPKISQSVAPVNLNFLHHSPENSPRRPWRPQSKGTTTLQSSTRKHFKVMGPVEPKVAIAGEERAEHFPTAASFCYNHISPHLASRLGLPVRTTNTPNAADIRWQKPAYCRNYFSETQNCGFKMCRFHHVPMEGDEKFCTETVAWFTKNPACLHKAGAVFVGYYQKNKPGMFFSKPVFAALLRGLLQSGMLADIFLVLKTSLFYNIVPECEFLLDLFNFIREKNLMTFVPELMQLTLKMDGAGLHLNLDCLDCVKNTDQNQPVSTNSISVHRVVTPTEDFNLTCALVEMELCTKQQDWRRLGEVFQSFCHSALVSQMERYSGRIAVTLLSESKDRLTLPFAAFAETAGHNVDEDSPVKSCIGRIGVSLMLRYHKTHQWVKGQKVVEVLAAAKISYATMKGLFGNEDCTSRCHLVSVATELFLLNGSVEGALNTLRDHIDISKYTPFFTTHLQVCLDRQVLLLASDVVNFMLSKNLTVDPAMLQMLLHRLGKQNFWLKAREVFRNLMSKGYHPEVSAPPGLMILMVPSQLGEIELALTFEMFITLNATAIHTLPECTTSTMTITLKRTHSCESDYLSAGSRLLSAACILQPKVSVHYTDVNLSQEQVFTLDISSARRWLRHNGWANDVWTLPT</sequence>
<evidence type="ECO:0000256" key="2">
    <source>
        <dbReference type="ARBA" id="ARBA00004514"/>
    </source>
</evidence>
<feature type="region of interest" description="Disordered" evidence="9">
    <location>
        <begin position="90"/>
        <end position="117"/>
    </location>
</feature>
<dbReference type="PANTHER" id="PTHR35671:SF1">
    <property type="entry name" value="PROTEIN TOPAZ1"/>
    <property type="match status" value="1"/>
</dbReference>
<feature type="compositionally biased region" description="Polar residues" evidence="9">
    <location>
        <begin position="744"/>
        <end position="782"/>
    </location>
</feature>
<dbReference type="InterPro" id="IPR038952">
    <property type="entry name" value="TOPAZ1"/>
</dbReference>
<evidence type="ECO:0000256" key="5">
    <source>
        <dbReference type="ARBA" id="ARBA00022782"/>
    </source>
</evidence>
<dbReference type="Proteomes" id="UP001460270">
    <property type="component" value="Unassembled WGS sequence"/>
</dbReference>
<evidence type="ECO:0000256" key="9">
    <source>
        <dbReference type="SAM" id="MobiDB-lite"/>
    </source>
</evidence>
<gene>
    <name evidence="11" type="ORF">WMY93_019473</name>
</gene>
<evidence type="ECO:0000256" key="8">
    <source>
        <dbReference type="PROSITE-ProRule" id="PRU00708"/>
    </source>
</evidence>
<evidence type="ECO:0000256" key="4">
    <source>
        <dbReference type="ARBA" id="ARBA00022490"/>
    </source>
</evidence>
<feature type="region of interest" description="Disordered" evidence="9">
    <location>
        <begin position="529"/>
        <end position="548"/>
    </location>
</feature>
<accession>A0AAW0NEB9</accession>
<feature type="compositionally biased region" description="Polar residues" evidence="9">
    <location>
        <begin position="891"/>
        <end position="900"/>
    </location>
</feature>
<dbReference type="EMBL" id="JBBPFD010000014">
    <property type="protein sequence ID" value="KAK7898620.1"/>
    <property type="molecule type" value="Genomic_DNA"/>
</dbReference>
<keyword evidence="6" id="KW-0744">Spermatogenesis</keyword>
<feature type="region of interest" description="Disordered" evidence="9">
    <location>
        <begin position="1"/>
        <end position="23"/>
    </location>
</feature>
<evidence type="ECO:0000313" key="12">
    <source>
        <dbReference type="Proteomes" id="UP001460270"/>
    </source>
</evidence>
<feature type="region of interest" description="Disordered" evidence="9">
    <location>
        <begin position="46"/>
        <end position="67"/>
    </location>
</feature>
<dbReference type="PROSITE" id="PS51375">
    <property type="entry name" value="PPR"/>
    <property type="match status" value="1"/>
</dbReference>
<keyword evidence="4" id="KW-0963">Cytoplasm</keyword>
<evidence type="ECO:0000256" key="6">
    <source>
        <dbReference type="ARBA" id="ARBA00022871"/>
    </source>
</evidence>
<comment type="function">
    <text evidence="1">Important for normal spermatogenesis and male fertility. Specifically required for progression to the post-meiotic stages of spermatocyte development. Seems to be necessary for normal expression levels of a number of testis-expressed gene transcripts, although its role in this process is unclear.</text>
</comment>
<proteinExistence type="predicted"/>
<feature type="repeat" description="PPR" evidence="8">
    <location>
        <begin position="1336"/>
        <end position="1370"/>
    </location>
</feature>
<keyword evidence="5" id="KW-0221">Differentiation</keyword>
<comment type="caution">
    <text evidence="11">The sequence shown here is derived from an EMBL/GenBank/DDBJ whole genome shotgun (WGS) entry which is preliminary data.</text>
</comment>
<dbReference type="GO" id="GO:0048137">
    <property type="term" value="P:spermatocyte division"/>
    <property type="evidence" value="ECO:0007669"/>
    <property type="project" value="TreeGrafter"/>
</dbReference>
<dbReference type="GO" id="GO:0030154">
    <property type="term" value="P:cell differentiation"/>
    <property type="evidence" value="ECO:0007669"/>
    <property type="project" value="UniProtKB-KW"/>
</dbReference>
<dbReference type="Pfam" id="PF14669">
    <property type="entry name" value="Asp_Glu_race_2"/>
    <property type="match status" value="1"/>
</dbReference>
<reference evidence="12" key="1">
    <citation type="submission" date="2024-04" db="EMBL/GenBank/DDBJ databases">
        <title>Salinicola lusitanus LLJ914,a marine bacterium isolated from the Okinawa Trough.</title>
        <authorList>
            <person name="Li J."/>
        </authorList>
    </citation>
    <scope>NUCLEOTIDE SEQUENCE [LARGE SCALE GENOMIC DNA]</scope>
</reference>
<feature type="region of interest" description="Disordered" evidence="9">
    <location>
        <begin position="876"/>
        <end position="901"/>
    </location>
</feature>
<dbReference type="InterPro" id="IPR029435">
    <property type="entry name" value="TOPAZ1_dom"/>
</dbReference>
<evidence type="ECO:0000313" key="11">
    <source>
        <dbReference type="EMBL" id="KAK7898620.1"/>
    </source>
</evidence>
<evidence type="ECO:0000256" key="7">
    <source>
        <dbReference type="ARBA" id="ARBA00031943"/>
    </source>
</evidence>
<feature type="compositionally biased region" description="Polar residues" evidence="9">
    <location>
        <begin position="531"/>
        <end position="548"/>
    </location>
</feature>
<comment type="subcellular location">
    <subcellularLocation>
        <location evidence="2">Cytoplasm</location>
        <location evidence="2">Cytosol</location>
    </subcellularLocation>
</comment>
<evidence type="ECO:0000259" key="10">
    <source>
        <dbReference type="Pfam" id="PF14669"/>
    </source>
</evidence>
<protein>
    <recommendedName>
        <fullName evidence="3">Protein TOPAZ1</fullName>
    </recommendedName>
    <alternativeName>
        <fullName evidence="7">Testis- and ovary-specific PAZ domain-containing protein 1</fullName>
    </alternativeName>
</protein>
<evidence type="ECO:0000256" key="1">
    <source>
        <dbReference type="ARBA" id="ARBA00002132"/>
    </source>
</evidence>
<dbReference type="PANTHER" id="PTHR35671">
    <property type="entry name" value="PROTEIN TOPAZ1"/>
    <property type="match status" value="1"/>
</dbReference>
<dbReference type="InterPro" id="IPR002885">
    <property type="entry name" value="PPR_rpt"/>
</dbReference>
<feature type="region of interest" description="Disordered" evidence="9">
    <location>
        <begin position="744"/>
        <end position="795"/>
    </location>
</feature>
<feature type="domain" description="Protein TOPAZ1" evidence="10">
    <location>
        <begin position="1147"/>
        <end position="1299"/>
    </location>
</feature>
<name>A0AAW0NEB9_9GOBI</name>